<evidence type="ECO:0000313" key="2">
    <source>
        <dbReference type="Proteomes" id="UP000076503"/>
    </source>
</evidence>
<reference evidence="1 2" key="1">
    <citation type="submission" date="2013-07" db="EMBL/GenBank/DDBJ databases">
        <title>Comparative Genomic and Metabolomic Analysis of Twelve Strains of Pseudoalteromonas luteoviolacea.</title>
        <authorList>
            <person name="Vynne N.G."/>
            <person name="Mansson M."/>
            <person name="Gram L."/>
        </authorList>
    </citation>
    <scope>NUCLEOTIDE SEQUENCE [LARGE SCALE GENOMIC DNA]</scope>
    <source>
        <strain evidence="1 2">H33</strain>
    </source>
</reference>
<dbReference type="Proteomes" id="UP000076503">
    <property type="component" value="Unassembled WGS sequence"/>
</dbReference>
<dbReference type="AlphaFoldDB" id="A0A167FS99"/>
<gene>
    <name evidence="1" type="ORF">N476_09865</name>
</gene>
<dbReference type="EMBL" id="AUXZ01000060">
    <property type="protein sequence ID" value="KZN52730.1"/>
    <property type="molecule type" value="Genomic_DNA"/>
</dbReference>
<dbReference type="InterPro" id="IPR021439">
    <property type="entry name" value="DUF3088"/>
</dbReference>
<dbReference type="OrthoDB" id="1356145at2"/>
<sequence length="99" mass="11152">MKPQLIVLKMPFEDGPGKMLICSHCALIEGALSVNSHWEDSIEVHRIDFPKPRKMLVELLGEDKQWLPVLIQPDKRTITDPIEIINTLAEQFGGASVHP</sequence>
<protein>
    <submittedName>
        <fullName evidence="1">Uncharacterized protein</fullName>
    </submittedName>
</protein>
<proteinExistence type="predicted"/>
<accession>A0A167FS99</accession>
<evidence type="ECO:0000313" key="1">
    <source>
        <dbReference type="EMBL" id="KZN52730.1"/>
    </source>
</evidence>
<dbReference type="RefSeq" id="WP_063360567.1">
    <property type="nucleotide sequence ID" value="NZ_AUXZ01000060.1"/>
</dbReference>
<dbReference type="PATRIC" id="fig|1365251.3.peg.907"/>
<name>A0A167FS99_9GAMM</name>
<organism evidence="1 2">
    <name type="scientific">Pseudoalteromonas luteoviolacea H33</name>
    <dbReference type="NCBI Taxonomy" id="1365251"/>
    <lineage>
        <taxon>Bacteria</taxon>
        <taxon>Pseudomonadati</taxon>
        <taxon>Pseudomonadota</taxon>
        <taxon>Gammaproteobacteria</taxon>
        <taxon>Alteromonadales</taxon>
        <taxon>Pseudoalteromonadaceae</taxon>
        <taxon>Pseudoalteromonas</taxon>
    </lineage>
</organism>
<comment type="caution">
    <text evidence="1">The sequence shown here is derived from an EMBL/GenBank/DDBJ whole genome shotgun (WGS) entry which is preliminary data.</text>
</comment>
<dbReference type="Pfam" id="PF11287">
    <property type="entry name" value="DUF3088"/>
    <property type="match status" value="1"/>
</dbReference>